<feature type="region of interest" description="Disordered" evidence="11">
    <location>
        <begin position="529"/>
        <end position="606"/>
    </location>
</feature>
<dbReference type="Gene3D" id="1.10.150.60">
    <property type="entry name" value="ARID DNA-binding domain"/>
    <property type="match status" value="1"/>
</dbReference>
<dbReference type="Proteomes" id="UP000694551">
    <property type="component" value="Unplaced"/>
</dbReference>
<keyword evidence="14" id="KW-1185">Reference proteome</keyword>
<dbReference type="InterPro" id="IPR021906">
    <property type="entry name" value="BAF250/Osa"/>
</dbReference>
<dbReference type="InterPro" id="IPR036431">
    <property type="entry name" value="ARID_dom_sf"/>
</dbReference>
<dbReference type="PROSITE" id="PS51011">
    <property type="entry name" value="ARID"/>
    <property type="match status" value="1"/>
</dbReference>
<evidence type="ECO:0000256" key="2">
    <source>
        <dbReference type="ARBA" id="ARBA00022481"/>
    </source>
</evidence>
<feature type="compositionally biased region" description="Low complexity" evidence="11">
    <location>
        <begin position="7"/>
        <end position="16"/>
    </location>
</feature>
<accession>A0A8D0EXB7</accession>
<evidence type="ECO:0000256" key="8">
    <source>
        <dbReference type="ARBA" id="ARBA00023125"/>
    </source>
</evidence>
<keyword evidence="8" id="KW-0238">DNA-binding</keyword>
<dbReference type="InterPro" id="IPR038040">
    <property type="entry name" value="ARID_ARID1B"/>
</dbReference>
<feature type="compositionally biased region" description="Low complexity" evidence="11">
    <location>
        <begin position="48"/>
        <end position="59"/>
    </location>
</feature>
<dbReference type="FunFam" id="1.10.150.60:FF:000002">
    <property type="entry name" value="AT-rich interactive domain-containing protein 1B"/>
    <property type="match status" value="1"/>
</dbReference>
<keyword evidence="9" id="KW-0804">Transcription</keyword>
<evidence type="ECO:0000256" key="11">
    <source>
        <dbReference type="SAM" id="MobiDB-lite"/>
    </source>
</evidence>
<protein>
    <submittedName>
        <fullName evidence="13">AT-rich interaction domain 1B</fullName>
    </submittedName>
</protein>
<reference evidence="13" key="1">
    <citation type="submission" date="2025-08" db="UniProtKB">
        <authorList>
            <consortium name="Ensembl"/>
        </authorList>
    </citation>
    <scope>IDENTIFICATION</scope>
</reference>
<evidence type="ECO:0000313" key="14">
    <source>
        <dbReference type="Proteomes" id="UP000694551"/>
    </source>
</evidence>
<name>A0A8D0EXB7_STROC</name>
<feature type="compositionally biased region" description="Polar residues" evidence="11">
    <location>
        <begin position="421"/>
        <end position="441"/>
    </location>
</feature>
<dbReference type="PANTHER" id="PTHR12656">
    <property type="entry name" value="BRG-1 ASSOCIATED FACTOR 250 BAF250"/>
    <property type="match status" value="1"/>
</dbReference>
<evidence type="ECO:0000256" key="7">
    <source>
        <dbReference type="ARBA" id="ARBA00023015"/>
    </source>
</evidence>
<dbReference type="GO" id="GO:0005654">
    <property type="term" value="C:nucleoplasm"/>
    <property type="evidence" value="ECO:0007669"/>
    <property type="project" value="TreeGrafter"/>
</dbReference>
<dbReference type="Ensembl" id="ENSSOCT00000006886.1">
    <property type="protein sequence ID" value="ENSSOCP00000006719.1"/>
    <property type="gene ID" value="ENSSOCG00000004909.1"/>
</dbReference>
<keyword evidence="2" id="KW-0488">Methylation</keyword>
<feature type="compositionally biased region" description="Polar residues" evidence="11">
    <location>
        <begin position="1126"/>
        <end position="1136"/>
    </location>
</feature>
<sequence>MPPQPPGSQSESSSHPALSQSPMPQDRGFMAGIQRNPQMSQYGPQQTGPSMSPHPSPGGQVHPGIGSFQQSNSSGTYGPQMSQYGPQGNYSRPPTYSGVPNTSYSGPGPGMGINANSQMHGQGPSQPCGTMPLGRMPSAGMQSRPFPGNMSSMTPNSPGMSQQGGPGMGPPMPTVNRKAQEAAAAVMQAAANSAQSRQGNFPAMNQSGIMGSSSPYTQPMNNSSGLMNPQAPPYSMAPNMVNSSTAPMGLADMMTPGESKLPLPLKADGKEEGPPQPESKSKKSSSSTTTGEKITKVYELGNEPERKMWVDRYLTFMEERGTPVASLPAVGKKPLDLFRLYVCVKEIGGLAQVNKNKKWRELATTLNVGTSSSAASSLKKQYIQYLFAFECKIERGEEPPPEVFSAGDTKKQPKIQPPSPANSGSLQGPQTPQSTGSNSMTEVPGDLKPPTPASTPHGQMTPMQGGRNSAVSVHDPFSDVSDSAFPKRNSMTPNAPYQQGINMPDMMGRMPYEPNKDPFGGMRKVPGSNEPFMTPGQMPNSGIQDMYNQSPSGAMSNMSMSQRQQFSYGSGYDRRHEPYGQQYPGQGPPSGQPPYGGHQPGMYPQQQNYKRHMDGMYGPPAKRHEGDMYNMQYGNQQQEMYNQYSNAYTGPDRRPMQGQYPYPYNRERMQGPGQMQQHGIPPQMIGGPMQSSSSSEGPQQNMWPTRNDMPYPYQNRQGPGGPAQAPPYPGMNRTDDMMVPDQRINHESQWPSHVNQRQPSYMSSSASMQPITRPPQSSYQTPPSMPNHISRAPSPASFQRSLENRMSPSKSPFLPSMKMQKVIPTVPVSQVTGPPPQPPPIRREITFPPGSVEASQPVLKPRRKITSKDIVTPEAWRVMMSLKSGLLAESTWALDTINILLYDDSTVATFNLSQLSGFLELLVEYFRKCLIDIFGILMEYEVGDPGHKALDHKAAKKDDSQSLAEDTGKEENDECIDYFDEEEEEGEDEKVEGEEKSIVFSTPGAIADPSERPKQASKFDKLPIKIVKKNNLFVVDRSDKLGRVQEFDSGLLHWQLGGGDTTEHIQTHFESKMEIPPRRKAPPPLNSPSKKKDLEGKGESEEQQEKSITATIDDVLSARPGALPEDSNSGSQTESSKFPFGIHQAKSHRNIKLLEDEPRSRDETPLCTITHWQDSLAKRCICVSNIVRSLSFVPGNDTEMSKHPGLVLILGKLILLHHEHPERKRAPQTYEKEEEEDKGVACSKDEWWWDCLEVLRDNTLVTLANISGQLDLSAYTESICLPILDGLLHWMVCPSAEAQDPFPTVGPNSVLSPQRLVLETLCKLSIQDNNVDLILATPPFSRQEKLYATLVRYVGDRKNPVCREMSMALLSNLAQGDTLAARAIAVQKGSIGNLISFLEDGVTMAQYQQSQHNLMHMQPPPLEPPSVDMMCRAAKALLAMARVDENRSEFLLHEGRLLDISISAVLNSLVASVICDVLFQIGQL</sequence>
<dbReference type="CDD" id="cd16877">
    <property type="entry name" value="ARID_ARID1B"/>
    <property type="match status" value="1"/>
</dbReference>
<feature type="region of interest" description="Disordered" evidence="11">
    <location>
        <begin position="1070"/>
        <end position="1142"/>
    </location>
</feature>
<keyword evidence="5" id="KW-0524">Neurogenesis</keyword>
<evidence type="ECO:0000256" key="6">
    <source>
        <dbReference type="ARBA" id="ARBA00022990"/>
    </source>
</evidence>
<evidence type="ECO:0000313" key="13">
    <source>
        <dbReference type="Ensembl" id="ENSSOCP00000006719.1"/>
    </source>
</evidence>
<dbReference type="PANTHER" id="PTHR12656:SF11">
    <property type="entry name" value="AT-RICH INTERACTIVE DOMAIN-CONTAINING PROTEIN 1B"/>
    <property type="match status" value="1"/>
</dbReference>
<feature type="compositionally biased region" description="Polar residues" evidence="11">
    <location>
        <begin position="689"/>
        <end position="704"/>
    </location>
</feature>
<dbReference type="GO" id="GO:0071565">
    <property type="term" value="C:nBAF complex"/>
    <property type="evidence" value="ECO:0007669"/>
    <property type="project" value="TreeGrafter"/>
</dbReference>
<dbReference type="GO" id="GO:0016514">
    <property type="term" value="C:SWI/SNF complex"/>
    <property type="evidence" value="ECO:0007669"/>
    <property type="project" value="InterPro"/>
</dbReference>
<evidence type="ECO:0000256" key="3">
    <source>
        <dbReference type="ARBA" id="ARBA00022553"/>
    </source>
</evidence>
<feature type="compositionally biased region" description="Polar residues" evidence="11">
    <location>
        <begin position="454"/>
        <end position="471"/>
    </location>
</feature>
<evidence type="ECO:0000256" key="1">
    <source>
        <dbReference type="ARBA" id="ARBA00004123"/>
    </source>
</evidence>
<dbReference type="InterPro" id="IPR033388">
    <property type="entry name" value="BAF250_C"/>
</dbReference>
<evidence type="ECO:0000259" key="12">
    <source>
        <dbReference type="PROSITE" id="PS51011"/>
    </source>
</evidence>
<proteinExistence type="predicted"/>
<dbReference type="GO" id="GO:0006338">
    <property type="term" value="P:chromatin remodeling"/>
    <property type="evidence" value="ECO:0007669"/>
    <property type="project" value="InterPro"/>
</dbReference>
<feature type="region of interest" description="Disordered" evidence="11">
    <location>
        <begin position="830"/>
        <end position="857"/>
    </location>
</feature>
<dbReference type="Pfam" id="PF01388">
    <property type="entry name" value="ARID"/>
    <property type="match status" value="1"/>
</dbReference>
<organism evidence="13 14">
    <name type="scientific">Strix occidentalis caurina</name>
    <name type="common">northern spotted owl</name>
    <dbReference type="NCBI Taxonomy" id="311401"/>
    <lineage>
        <taxon>Eukaryota</taxon>
        <taxon>Metazoa</taxon>
        <taxon>Chordata</taxon>
        <taxon>Craniata</taxon>
        <taxon>Vertebrata</taxon>
        <taxon>Euteleostomi</taxon>
        <taxon>Archelosauria</taxon>
        <taxon>Archosauria</taxon>
        <taxon>Dinosauria</taxon>
        <taxon>Saurischia</taxon>
        <taxon>Theropoda</taxon>
        <taxon>Coelurosauria</taxon>
        <taxon>Aves</taxon>
        <taxon>Neognathae</taxon>
        <taxon>Neoaves</taxon>
        <taxon>Telluraves</taxon>
        <taxon>Strigiformes</taxon>
        <taxon>Strigidae</taxon>
        <taxon>Strix</taxon>
    </lineage>
</organism>
<feature type="compositionally biased region" description="Polar residues" evidence="11">
    <location>
        <begin position="747"/>
        <end position="782"/>
    </location>
</feature>
<feature type="compositionally biased region" description="Low complexity" evidence="11">
    <location>
        <begin position="593"/>
        <end position="606"/>
    </location>
</feature>
<feature type="region of interest" description="Disordered" evidence="11">
    <location>
        <begin position="667"/>
        <end position="816"/>
    </location>
</feature>
<feature type="compositionally biased region" description="Basic and acidic residues" evidence="11">
    <location>
        <begin position="951"/>
        <end position="970"/>
    </location>
</feature>
<dbReference type="Gene3D" id="1.25.10.10">
    <property type="entry name" value="Leucine-rich Repeat Variant"/>
    <property type="match status" value="1"/>
</dbReference>
<dbReference type="GO" id="GO:0045893">
    <property type="term" value="P:positive regulation of DNA-templated transcription"/>
    <property type="evidence" value="ECO:0007669"/>
    <property type="project" value="TreeGrafter"/>
</dbReference>
<feature type="compositionally biased region" description="Polar residues" evidence="11">
    <location>
        <begin position="35"/>
        <end position="47"/>
    </location>
</feature>
<feature type="region of interest" description="Disordered" evidence="11">
    <location>
        <begin position="1"/>
        <end position="103"/>
    </location>
</feature>
<dbReference type="Pfam" id="PF12031">
    <property type="entry name" value="BAF250_C"/>
    <property type="match status" value="1"/>
</dbReference>
<evidence type="ECO:0000256" key="10">
    <source>
        <dbReference type="ARBA" id="ARBA00023242"/>
    </source>
</evidence>
<dbReference type="InterPro" id="IPR001606">
    <property type="entry name" value="ARID_dom"/>
</dbReference>
<feature type="region of interest" description="Disordered" evidence="11">
    <location>
        <begin position="397"/>
        <end position="501"/>
    </location>
</feature>
<dbReference type="InterPro" id="IPR011989">
    <property type="entry name" value="ARM-like"/>
</dbReference>
<dbReference type="SMART" id="SM00501">
    <property type="entry name" value="BRIGHT"/>
    <property type="match status" value="1"/>
</dbReference>
<dbReference type="GO" id="GO:0007399">
    <property type="term" value="P:nervous system development"/>
    <property type="evidence" value="ECO:0007669"/>
    <property type="project" value="UniProtKB-KW"/>
</dbReference>
<evidence type="ECO:0000256" key="9">
    <source>
        <dbReference type="ARBA" id="ARBA00023163"/>
    </source>
</evidence>
<keyword evidence="3" id="KW-0597">Phosphoprotein</keyword>
<feature type="compositionally biased region" description="Polar residues" evidence="11">
    <location>
        <begin position="537"/>
        <end position="568"/>
    </location>
</feature>
<keyword evidence="4" id="KW-0156">Chromatin regulator</keyword>
<feature type="region of interest" description="Disordered" evidence="11">
    <location>
        <begin position="951"/>
        <end position="973"/>
    </location>
</feature>
<feature type="compositionally biased region" description="Polar residues" evidence="11">
    <location>
        <begin position="67"/>
        <end position="103"/>
    </location>
</feature>
<dbReference type="GO" id="GO:0006357">
    <property type="term" value="P:regulation of transcription by RNA polymerase II"/>
    <property type="evidence" value="ECO:0007669"/>
    <property type="project" value="TreeGrafter"/>
</dbReference>
<dbReference type="GO" id="GO:0035060">
    <property type="term" value="C:brahma complex"/>
    <property type="evidence" value="ECO:0007669"/>
    <property type="project" value="InterPro"/>
</dbReference>
<feature type="compositionally biased region" description="Low complexity" evidence="11">
    <location>
        <begin position="186"/>
        <end position="195"/>
    </location>
</feature>
<feature type="compositionally biased region" description="Polar residues" evidence="11">
    <location>
        <begin position="489"/>
        <end position="501"/>
    </location>
</feature>
<dbReference type="SMART" id="SM01014">
    <property type="entry name" value="ARID"/>
    <property type="match status" value="1"/>
</dbReference>
<dbReference type="SUPFAM" id="SSF48371">
    <property type="entry name" value="ARM repeat"/>
    <property type="match status" value="1"/>
</dbReference>
<dbReference type="SUPFAM" id="SSF46774">
    <property type="entry name" value="ARID-like"/>
    <property type="match status" value="1"/>
</dbReference>
<comment type="subcellular location">
    <subcellularLocation>
        <location evidence="1">Nucleus</location>
    </subcellularLocation>
</comment>
<dbReference type="InterPro" id="IPR016024">
    <property type="entry name" value="ARM-type_fold"/>
</dbReference>
<dbReference type="GO" id="GO:0031491">
    <property type="term" value="F:nucleosome binding"/>
    <property type="evidence" value="ECO:0007669"/>
    <property type="project" value="TreeGrafter"/>
</dbReference>
<feature type="compositionally biased region" description="Polar residues" evidence="11">
    <location>
        <begin position="796"/>
        <end position="810"/>
    </location>
</feature>
<keyword evidence="10" id="KW-0539">Nucleus</keyword>
<evidence type="ECO:0000256" key="5">
    <source>
        <dbReference type="ARBA" id="ARBA00022902"/>
    </source>
</evidence>
<feature type="compositionally biased region" description="Basic and acidic residues" evidence="11">
    <location>
        <begin position="1090"/>
        <end position="1105"/>
    </location>
</feature>
<dbReference type="GO" id="GO:0003677">
    <property type="term" value="F:DNA binding"/>
    <property type="evidence" value="ECO:0007669"/>
    <property type="project" value="UniProtKB-KW"/>
</dbReference>
<evidence type="ECO:0000256" key="4">
    <source>
        <dbReference type="ARBA" id="ARBA00022853"/>
    </source>
</evidence>
<feature type="compositionally biased region" description="Polar residues" evidence="11">
    <location>
        <begin position="196"/>
        <end position="227"/>
    </location>
</feature>
<feature type="region of interest" description="Disordered" evidence="11">
    <location>
        <begin position="186"/>
        <end position="295"/>
    </location>
</feature>
<feature type="domain" description="ARID" evidence="12">
    <location>
        <begin position="303"/>
        <end position="394"/>
    </location>
</feature>
<keyword evidence="7" id="KW-0805">Transcription regulation</keyword>
<keyword evidence="6" id="KW-0007">Acetylation</keyword>
<reference evidence="13" key="2">
    <citation type="submission" date="2025-09" db="UniProtKB">
        <authorList>
            <consortium name="Ensembl"/>
        </authorList>
    </citation>
    <scope>IDENTIFICATION</scope>
</reference>